<evidence type="ECO:0000256" key="1">
    <source>
        <dbReference type="SAM" id="MobiDB-lite"/>
    </source>
</evidence>
<dbReference type="InterPro" id="IPR029063">
    <property type="entry name" value="SAM-dependent_MTases_sf"/>
</dbReference>
<sequence length="130" mass="13331">MNAHQHGGTGTPHAPGGHPHHHGHGGGHHRFIPAYIDLTALAVPDTMALLRPVLPEPPAAICEVGAGLGALSAALVEAGYQVTAVEPDPESAAIAAKRGWTWSPPSSATTRRPGATTRCCSPARCTTSRT</sequence>
<feature type="region of interest" description="Disordered" evidence="1">
    <location>
        <begin position="1"/>
        <end position="28"/>
    </location>
</feature>
<evidence type="ECO:0000313" key="2">
    <source>
        <dbReference type="EMBL" id="BCJ33759.1"/>
    </source>
</evidence>
<organism evidence="2 3">
    <name type="scientific">Actinocatenispora thailandica</name>
    <dbReference type="NCBI Taxonomy" id="227318"/>
    <lineage>
        <taxon>Bacteria</taxon>
        <taxon>Bacillati</taxon>
        <taxon>Actinomycetota</taxon>
        <taxon>Actinomycetes</taxon>
        <taxon>Micromonosporales</taxon>
        <taxon>Micromonosporaceae</taxon>
        <taxon>Actinocatenispora</taxon>
    </lineage>
</organism>
<dbReference type="KEGG" id="atl:Athai_12620"/>
<dbReference type="Proteomes" id="UP000611640">
    <property type="component" value="Chromosome"/>
</dbReference>
<protein>
    <recommendedName>
        <fullName evidence="4">Methyltransferase type 11 domain-containing protein</fullName>
    </recommendedName>
</protein>
<dbReference type="AlphaFoldDB" id="A0A7R7DL59"/>
<name>A0A7R7DL59_9ACTN</name>
<accession>A0A7R7DL59</accession>
<dbReference type="CDD" id="cd02440">
    <property type="entry name" value="AdoMet_MTases"/>
    <property type="match status" value="1"/>
</dbReference>
<dbReference type="Gene3D" id="3.40.50.150">
    <property type="entry name" value="Vaccinia Virus protein VP39"/>
    <property type="match status" value="1"/>
</dbReference>
<dbReference type="EMBL" id="AP023355">
    <property type="protein sequence ID" value="BCJ33759.1"/>
    <property type="molecule type" value="Genomic_DNA"/>
</dbReference>
<evidence type="ECO:0000313" key="3">
    <source>
        <dbReference type="Proteomes" id="UP000611640"/>
    </source>
</evidence>
<feature type="compositionally biased region" description="Basic residues" evidence="1">
    <location>
        <begin position="18"/>
        <end position="28"/>
    </location>
</feature>
<proteinExistence type="predicted"/>
<reference evidence="2 3" key="1">
    <citation type="submission" date="2020-08" db="EMBL/GenBank/DDBJ databases">
        <title>Whole genome shotgun sequence of Actinocatenispora thailandica NBRC 105041.</title>
        <authorList>
            <person name="Komaki H."/>
            <person name="Tamura T."/>
        </authorList>
    </citation>
    <scope>NUCLEOTIDE SEQUENCE [LARGE SCALE GENOMIC DNA]</scope>
    <source>
        <strain evidence="2 3">NBRC 105041</strain>
    </source>
</reference>
<dbReference type="SUPFAM" id="SSF53335">
    <property type="entry name" value="S-adenosyl-L-methionine-dependent methyltransferases"/>
    <property type="match status" value="1"/>
</dbReference>
<keyword evidence="3" id="KW-1185">Reference proteome</keyword>
<dbReference type="RefSeq" id="WP_203960603.1">
    <property type="nucleotide sequence ID" value="NZ_AP023355.1"/>
</dbReference>
<evidence type="ECO:0008006" key="4">
    <source>
        <dbReference type="Google" id="ProtNLM"/>
    </source>
</evidence>
<gene>
    <name evidence="2" type="ORF">Athai_12620</name>
</gene>